<accession>A0A8J2YYS0</accession>
<dbReference type="GO" id="GO:0005886">
    <property type="term" value="C:plasma membrane"/>
    <property type="evidence" value="ECO:0007669"/>
    <property type="project" value="UniProtKB-SubCell"/>
</dbReference>
<dbReference type="Pfam" id="PF25392">
    <property type="entry name" value="MS_channel_TM1"/>
    <property type="match status" value="1"/>
</dbReference>
<evidence type="ECO:0000259" key="12">
    <source>
        <dbReference type="Pfam" id="PF25392"/>
    </source>
</evidence>
<feature type="transmembrane region" description="Helical" evidence="7">
    <location>
        <begin position="139"/>
        <end position="156"/>
    </location>
</feature>
<feature type="transmembrane region" description="Helical" evidence="7">
    <location>
        <begin position="485"/>
        <end position="511"/>
    </location>
</feature>
<keyword evidence="14" id="KW-1185">Reference proteome</keyword>
<dbReference type="AlphaFoldDB" id="A0A8J2YYS0"/>
<feature type="domain" description="Mechanosensitive ion channel MscS" evidence="9">
    <location>
        <begin position="578"/>
        <end position="643"/>
    </location>
</feature>
<feature type="transmembrane region" description="Helical" evidence="7">
    <location>
        <begin position="365"/>
        <end position="383"/>
    </location>
</feature>
<keyword evidence="6 7" id="KW-0472">Membrane</keyword>
<proteinExistence type="inferred from homology"/>
<dbReference type="Gene3D" id="2.30.30.60">
    <property type="match status" value="1"/>
</dbReference>
<dbReference type="PROSITE" id="PS51318">
    <property type="entry name" value="TAT"/>
    <property type="match status" value="1"/>
</dbReference>
<dbReference type="SUPFAM" id="SSF82689">
    <property type="entry name" value="Mechanosensitive channel protein MscS (YggB), C-terminal domain"/>
    <property type="match status" value="1"/>
</dbReference>
<evidence type="ECO:0000256" key="7">
    <source>
        <dbReference type="SAM" id="Phobius"/>
    </source>
</evidence>
<evidence type="ECO:0000259" key="11">
    <source>
        <dbReference type="Pfam" id="PF21088"/>
    </source>
</evidence>
<dbReference type="InterPro" id="IPR057485">
    <property type="entry name" value="YbiO-like_TM1"/>
</dbReference>
<comment type="caution">
    <text evidence="13">The sequence shown here is derived from an EMBL/GenBank/DDBJ whole genome shotgun (WGS) entry which is preliminary data.</text>
</comment>
<evidence type="ECO:0000259" key="10">
    <source>
        <dbReference type="Pfam" id="PF21082"/>
    </source>
</evidence>
<feature type="domain" description="Mechanosensitive ion channel MscS C-terminal" evidence="10">
    <location>
        <begin position="649"/>
        <end position="734"/>
    </location>
</feature>
<dbReference type="GO" id="GO:0008381">
    <property type="term" value="F:mechanosensitive monoatomic ion channel activity"/>
    <property type="evidence" value="ECO:0007669"/>
    <property type="project" value="InterPro"/>
</dbReference>
<evidence type="ECO:0000256" key="4">
    <source>
        <dbReference type="ARBA" id="ARBA00022692"/>
    </source>
</evidence>
<dbReference type="InterPro" id="IPR010920">
    <property type="entry name" value="LSM_dom_sf"/>
</dbReference>
<protein>
    <submittedName>
        <fullName evidence="13">Mechanosensitive ion channel protein MscS</fullName>
    </submittedName>
</protein>
<comment type="subcellular location">
    <subcellularLocation>
        <location evidence="1">Cell membrane</location>
        <topology evidence="1">Multi-pass membrane protein</topology>
    </subcellularLocation>
</comment>
<evidence type="ECO:0000313" key="13">
    <source>
        <dbReference type="EMBL" id="GGF39964.1"/>
    </source>
</evidence>
<feature type="transmembrane region" description="Helical" evidence="7">
    <location>
        <begin position="444"/>
        <end position="465"/>
    </location>
</feature>
<dbReference type="InterPro" id="IPR023408">
    <property type="entry name" value="MscS_beta-dom_sf"/>
</dbReference>
<feature type="transmembrane region" description="Helical" evidence="7">
    <location>
        <begin position="262"/>
        <end position="283"/>
    </location>
</feature>
<feature type="transmembrane region" description="Helical" evidence="7">
    <location>
        <begin position="557"/>
        <end position="579"/>
    </location>
</feature>
<dbReference type="PANTHER" id="PTHR30460">
    <property type="entry name" value="MODERATE CONDUCTANCE MECHANOSENSITIVE CHANNEL YBIO"/>
    <property type="match status" value="1"/>
</dbReference>
<evidence type="ECO:0000256" key="6">
    <source>
        <dbReference type="ARBA" id="ARBA00023136"/>
    </source>
</evidence>
<dbReference type="InterPro" id="IPR006685">
    <property type="entry name" value="MscS_channel_2nd"/>
</dbReference>
<dbReference type="PANTHER" id="PTHR30460:SF0">
    <property type="entry name" value="MODERATE CONDUCTANCE MECHANOSENSITIVE CHANNEL YBIO"/>
    <property type="match status" value="1"/>
</dbReference>
<dbReference type="RefSeq" id="WP_189051180.1">
    <property type="nucleotide sequence ID" value="NZ_BMJQ01000016.1"/>
</dbReference>
<dbReference type="SUPFAM" id="SSF50182">
    <property type="entry name" value="Sm-like ribonucleoproteins"/>
    <property type="match status" value="1"/>
</dbReference>
<keyword evidence="4 7" id="KW-0812">Transmembrane</keyword>
<dbReference type="Gene3D" id="3.30.70.100">
    <property type="match status" value="1"/>
</dbReference>
<gene>
    <name evidence="13" type="ORF">GCM10011611_52980</name>
</gene>
<dbReference type="InterPro" id="IPR011066">
    <property type="entry name" value="MscS_channel_C_sf"/>
</dbReference>
<evidence type="ECO:0000256" key="8">
    <source>
        <dbReference type="SAM" id="SignalP"/>
    </source>
</evidence>
<feature type="chain" id="PRO_5035304386" evidence="8">
    <location>
        <begin position="30"/>
        <end position="793"/>
    </location>
</feature>
<dbReference type="Pfam" id="PF21088">
    <property type="entry name" value="MS_channel_1st"/>
    <property type="match status" value="1"/>
</dbReference>
<reference evidence="13" key="1">
    <citation type="journal article" date="2014" name="Int. J. Syst. Evol. Microbiol.">
        <title>Complete genome sequence of Corynebacterium casei LMG S-19264T (=DSM 44701T), isolated from a smear-ripened cheese.</title>
        <authorList>
            <consortium name="US DOE Joint Genome Institute (JGI-PGF)"/>
            <person name="Walter F."/>
            <person name="Albersmeier A."/>
            <person name="Kalinowski J."/>
            <person name="Ruckert C."/>
        </authorList>
    </citation>
    <scope>NUCLEOTIDE SEQUENCE</scope>
    <source>
        <strain evidence="13">CGMCC 1.15725</strain>
    </source>
</reference>
<comment type="similarity">
    <text evidence="2">Belongs to the MscS (TC 1.A.23) family.</text>
</comment>
<dbReference type="InterPro" id="IPR006311">
    <property type="entry name" value="TAT_signal"/>
</dbReference>
<feature type="domain" description="Moderate conductance mechanosensitive channel YbiO-like transmembrane helix 1" evidence="12">
    <location>
        <begin position="395"/>
        <end position="472"/>
    </location>
</feature>
<feature type="domain" description="Mechanosensitive ion channel transmembrane helices 2/3" evidence="11">
    <location>
        <begin position="540"/>
        <end position="576"/>
    </location>
</feature>
<feature type="transmembrane region" description="Helical" evidence="7">
    <location>
        <begin position="389"/>
        <end position="409"/>
    </location>
</feature>
<organism evidence="13 14">
    <name type="scientific">Aliidongia dinghuensis</name>
    <dbReference type="NCBI Taxonomy" id="1867774"/>
    <lineage>
        <taxon>Bacteria</taxon>
        <taxon>Pseudomonadati</taxon>
        <taxon>Pseudomonadota</taxon>
        <taxon>Alphaproteobacteria</taxon>
        <taxon>Rhodospirillales</taxon>
        <taxon>Dongiaceae</taxon>
        <taxon>Aliidongia</taxon>
    </lineage>
</organism>
<dbReference type="Pfam" id="PF21082">
    <property type="entry name" value="MS_channel_3rd"/>
    <property type="match status" value="1"/>
</dbReference>
<evidence type="ECO:0000259" key="9">
    <source>
        <dbReference type="Pfam" id="PF00924"/>
    </source>
</evidence>
<feature type="transmembrane region" description="Helical" evidence="7">
    <location>
        <begin position="532"/>
        <end position="551"/>
    </location>
</feature>
<keyword evidence="3" id="KW-1003">Cell membrane</keyword>
<evidence type="ECO:0000256" key="5">
    <source>
        <dbReference type="ARBA" id="ARBA00022989"/>
    </source>
</evidence>
<dbReference type="Pfam" id="PF00924">
    <property type="entry name" value="MS_channel_2nd"/>
    <property type="match status" value="1"/>
</dbReference>
<keyword evidence="5 7" id="KW-1133">Transmembrane helix</keyword>
<name>A0A8J2YYS0_9PROT</name>
<keyword evidence="8" id="KW-0732">Signal</keyword>
<evidence type="ECO:0000313" key="14">
    <source>
        <dbReference type="Proteomes" id="UP000646365"/>
    </source>
</evidence>
<reference evidence="13" key="2">
    <citation type="submission" date="2020-09" db="EMBL/GenBank/DDBJ databases">
        <authorList>
            <person name="Sun Q."/>
            <person name="Zhou Y."/>
        </authorList>
    </citation>
    <scope>NUCLEOTIDE SEQUENCE</scope>
    <source>
        <strain evidence="13">CGMCC 1.15725</strain>
    </source>
</reference>
<dbReference type="SUPFAM" id="SSF82861">
    <property type="entry name" value="Mechanosensitive channel protein MscS (YggB), transmembrane region"/>
    <property type="match status" value="1"/>
</dbReference>
<dbReference type="Proteomes" id="UP000646365">
    <property type="component" value="Unassembled WGS sequence"/>
</dbReference>
<feature type="signal peptide" evidence="8">
    <location>
        <begin position="1"/>
        <end position="29"/>
    </location>
</feature>
<dbReference type="Gene3D" id="1.10.287.1260">
    <property type="match status" value="1"/>
</dbReference>
<feature type="transmembrane region" description="Helical" evidence="7">
    <location>
        <begin position="289"/>
        <end position="311"/>
    </location>
</feature>
<feature type="transmembrane region" description="Helical" evidence="7">
    <location>
        <begin position="218"/>
        <end position="241"/>
    </location>
</feature>
<dbReference type="InterPro" id="IPR049142">
    <property type="entry name" value="MS_channel_1st"/>
</dbReference>
<dbReference type="InterPro" id="IPR049278">
    <property type="entry name" value="MS_channel_C"/>
</dbReference>
<evidence type="ECO:0000256" key="1">
    <source>
        <dbReference type="ARBA" id="ARBA00004651"/>
    </source>
</evidence>
<sequence>MSNPATLIRRALIGAFLLFGLGLATPSQAAAAAANAKQVTNEAGVSAADIDRLVGTLQDEQKRQALIKQLQTLSAAEKGANPPAPPAPSDLLSIVGDHLQSIGSDMVDATTVVIGAPHLMGWFDRQVSDPTARDAWEEVGRNIGLILAAAILADFLMRQVARVIHRRATRRNPTTWLGRISLLVLAILLAALPFFAFLTAAEVTADYLQPRETTRRVAIVLIHAFVYARLVIVTSWTLLLAPRAAGWTLVPVSEETANYLFIWVRRFTQVGFYGFALIPAAWWMGAPGAISAVLQKLVALLMTILGCLFVLQNRQAVGQWLRPHRRAVADPEGQADAAATRNAEDEAPAGPSGTLEVLRYRLSEVWHALAILYIVTIFVVYALKIEGGFVFVFRASAFTIGILVAVRLLGRGIKRLTERGFAVPADLRERFPTLEARANRYVPVLNIAATVVLWGFMALALLEAWGFGSFAWLSSSSGRQLAGSALTIVLILAIAFGCWEIFNAAVDRYLAGVDSRGQRVSRSARVRTLLPFARNAVWISLLLLVVLLILSELGINIAPLLAGAGVVGLAIGFGSQALVKDIITGLFMLVEDTIAVGDVVDLGGGNTGVIEAISIRTIKLRDNAGSVHTIPYSTVTQVRNLTKDFAYHVIDLSVAYGSDPDQVIAILRQVYEGMKSDPAFGPFMIAEIEIFGLASFAPNTLNFQGRIKTLPMKQWAIGREFSLRLKRALDEAKIYLPGMVPGAIQTIDFGDRAAQVLSELQLVLPPAAAAPSRPAAAETEIVAEPGAPVAKPA</sequence>
<feature type="transmembrane region" description="Helical" evidence="7">
    <location>
        <begin position="176"/>
        <end position="198"/>
    </location>
</feature>
<evidence type="ECO:0000256" key="2">
    <source>
        <dbReference type="ARBA" id="ARBA00008017"/>
    </source>
</evidence>
<evidence type="ECO:0000256" key="3">
    <source>
        <dbReference type="ARBA" id="ARBA00022475"/>
    </source>
</evidence>
<dbReference type="InterPro" id="IPR011014">
    <property type="entry name" value="MscS_channel_TM-2"/>
</dbReference>
<dbReference type="InterPro" id="IPR045276">
    <property type="entry name" value="YbiO_bact"/>
</dbReference>
<dbReference type="EMBL" id="BMJQ01000016">
    <property type="protein sequence ID" value="GGF39964.1"/>
    <property type="molecule type" value="Genomic_DNA"/>
</dbReference>